<keyword evidence="1" id="KW-0472">Membrane</keyword>
<evidence type="ECO:0000313" key="2">
    <source>
        <dbReference type="EMBL" id="QEY25771.1"/>
    </source>
</evidence>
<evidence type="ECO:0000256" key="1">
    <source>
        <dbReference type="SAM" id="Phobius"/>
    </source>
</evidence>
<accession>A0A5J6PSR3</accession>
<organism evidence="2 3">
    <name type="scientific">Neisseria zalophi</name>
    <dbReference type="NCBI Taxonomy" id="640030"/>
    <lineage>
        <taxon>Bacteria</taxon>
        <taxon>Pseudomonadati</taxon>
        <taxon>Pseudomonadota</taxon>
        <taxon>Betaproteobacteria</taxon>
        <taxon>Neisseriales</taxon>
        <taxon>Neisseriaceae</taxon>
        <taxon>Neisseria</taxon>
    </lineage>
</organism>
<proteinExistence type="predicted"/>
<sequence>MSNINPPATGTKNEWKRFLLLAFVGLPVAAFFMICAYGFLVWIGQILWWGPPK</sequence>
<protein>
    <recommendedName>
        <fullName evidence="4">Periplasmic nitrate reductase, NapE protein</fullName>
    </recommendedName>
</protein>
<evidence type="ECO:0000313" key="3">
    <source>
        <dbReference type="Proteomes" id="UP000325713"/>
    </source>
</evidence>
<dbReference type="InterPro" id="IPR010649">
    <property type="entry name" value="NapE_TorE"/>
</dbReference>
<keyword evidence="1" id="KW-1133">Transmembrane helix</keyword>
<keyword evidence="1" id="KW-0812">Transmembrane</keyword>
<dbReference type="KEGG" id="nzl:D0T92_03935"/>
<dbReference type="EMBL" id="CP031700">
    <property type="protein sequence ID" value="QEY25771.1"/>
    <property type="molecule type" value="Genomic_DNA"/>
</dbReference>
<dbReference type="OrthoDB" id="7596241at2"/>
<gene>
    <name evidence="2" type="ORF">D0T92_03935</name>
</gene>
<reference evidence="2 3" key="1">
    <citation type="submission" date="2018-08" db="EMBL/GenBank/DDBJ databases">
        <title>Neisseria zalophi ATCC BAA-2455 complete genome.</title>
        <authorList>
            <person name="Veseli I.A."/>
            <person name="Buttler R."/>
            <person name="Mascarenhas dos Santos A.C."/>
            <person name="Pombert J.-F."/>
        </authorList>
    </citation>
    <scope>NUCLEOTIDE SEQUENCE [LARGE SCALE GENOMIC DNA]</scope>
    <source>
        <strain evidence="2 3">ATCC BAA-2455</strain>
    </source>
</reference>
<dbReference type="RefSeq" id="WP_151050410.1">
    <property type="nucleotide sequence ID" value="NZ_CP031700.1"/>
</dbReference>
<dbReference type="Pfam" id="PF06796">
    <property type="entry name" value="NapE"/>
    <property type="match status" value="1"/>
</dbReference>
<dbReference type="AlphaFoldDB" id="A0A5J6PSR3"/>
<name>A0A5J6PSR3_9NEIS</name>
<keyword evidence="3" id="KW-1185">Reference proteome</keyword>
<dbReference type="Proteomes" id="UP000325713">
    <property type="component" value="Chromosome"/>
</dbReference>
<feature type="transmembrane region" description="Helical" evidence="1">
    <location>
        <begin position="18"/>
        <end position="43"/>
    </location>
</feature>
<evidence type="ECO:0008006" key="4">
    <source>
        <dbReference type="Google" id="ProtNLM"/>
    </source>
</evidence>